<evidence type="ECO:0000256" key="1">
    <source>
        <dbReference type="ARBA" id="ARBA00022603"/>
    </source>
</evidence>
<keyword evidence="5" id="KW-1185">Reference proteome</keyword>
<keyword evidence="1" id="KW-0489">Methyltransferase</keyword>
<dbReference type="Gene3D" id="3.40.1280.10">
    <property type="match status" value="1"/>
</dbReference>
<keyword evidence="2" id="KW-0808">Transferase</keyword>
<sequence length="231" mass="24902">MIIFGKQLFLHILDKHSQKFRAIYLSKELDKTLFARIAKLGLKIQKIDERKAQSLARGGNHQGFIAEVDEFSFTPFASLKNASSIVFLCGISDVGNIGSIVRSSLALGADALIIANRQGLSEQGISGMLRTSSGAGYELDICVVNDDLSALNELKQAGFTLLGADASGQDVRTLAPKPEKFVLLMGAEDKGIGKKAMAKCDKIVAIKMKNNWDSLNVGVATAILFDRIKNG</sequence>
<evidence type="ECO:0000259" key="3">
    <source>
        <dbReference type="SMART" id="SM00967"/>
    </source>
</evidence>
<dbReference type="Pfam" id="PF00588">
    <property type="entry name" value="SpoU_methylase"/>
    <property type="match status" value="1"/>
</dbReference>
<dbReference type="RefSeq" id="WP_302244344.1">
    <property type="nucleotide sequence ID" value="NZ_JAULJQ010000005.1"/>
</dbReference>
<dbReference type="NCBIfam" id="TIGR00186">
    <property type="entry name" value="rRNA_methyl_3"/>
    <property type="match status" value="1"/>
</dbReference>
<accession>A0ABT8T7K4</accession>
<dbReference type="InterPro" id="IPR029028">
    <property type="entry name" value="Alpha/beta_knot_MTases"/>
</dbReference>
<dbReference type="Gene3D" id="3.30.1330.30">
    <property type="match status" value="1"/>
</dbReference>
<dbReference type="InterPro" id="IPR013123">
    <property type="entry name" value="SpoU_subst-bd"/>
</dbReference>
<dbReference type="InterPro" id="IPR029064">
    <property type="entry name" value="Ribosomal_eL30-like_sf"/>
</dbReference>
<dbReference type="InterPro" id="IPR001537">
    <property type="entry name" value="SpoU_MeTrfase"/>
</dbReference>
<evidence type="ECO:0000313" key="4">
    <source>
        <dbReference type="EMBL" id="MDO2409491.1"/>
    </source>
</evidence>
<proteinExistence type="predicted"/>
<dbReference type="EMBL" id="JAULJQ010000005">
    <property type="protein sequence ID" value="MDO2409491.1"/>
    <property type="molecule type" value="Genomic_DNA"/>
</dbReference>
<organism evidence="4 5">
    <name type="scientific">Campylobacter magnus</name>
    <dbReference type="NCBI Taxonomy" id="3026462"/>
    <lineage>
        <taxon>Bacteria</taxon>
        <taxon>Pseudomonadati</taxon>
        <taxon>Campylobacterota</taxon>
        <taxon>Epsilonproteobacteria</taxon>
        <taxon>Campylobacterales</taxon>
        <taxon>Campylobacteraceae</taxon>
        <taxon>Campylobacter</taxon>
    </lineage>
</organism>
<dbReference type="InterPro" id="IPR029026">
    <property type="entry name" value="tRNA_m1G_MTases_N"/>
</dbReference>
<reference evidence="4 5" key="1">
    <citation type="submission" date="2023-06" db="EMBL/GenBank/DDBJ databases">
        <title>Campylobacter magnum sp. nov., isolated from cecal contents of domestic pigs (Sus scrofa domesticus).</title>
        <authorList>
            <person name="Papic B."/>
            <person name="Gruntar I."/>
        </authorList>
    </citation>
    <scope>NUCLEOTIDE SEQUENCE [LARGE SCALE GENOMIC DNA]</scope>
    <source>
        <strain evidence="5">34484-21</strain>
    </source>
</reference>
<dbReference type="SMART" id="SM00967">
    <property type="entry name" value="SpoU_sub_bind"/>
    <property type="match status" value="1"/>
</dbReference>
<dbReference type="Proteomes" id="UP001171111">
    <property type="component" value="Unassembled WGS sequence"/>
</dbReference>
<dbReference type="CDD" id="cd18103">
    <property type="entry name" value="SpoU-like_RlmB"/>
    <property type="match status" value="1"/>
</dbReference>
<dbReference type="SUPFAM" id="SSF55315">
    <property type="entry name" value="L30e-like"/>
    <property type="match status" value="1"/>
</dbReference>
<dbReference type="InterPro" id="IPR004441">
    <property type="entry name" value="rRNA_MeTrfase_TrmH"/>
</dbReference>
<evidence type="ECO:0000256" key="2">
    <source>
        <dbReference type="ARBA" id="ARBA00022679"/>
    </source>
</evidence>
<dbReference type="SUPFAM" id="SSF75217">
    <property type="entry name" value="alpha/beta knot"/>
    <property type="match status" value="1"/>
</dbReference>
<evidence type="ECO:0000313" key="5">
    <source>
        <dbReference type="Proteomes" id="UP001171111"/>
    </source>
</evidence>
<comment type="caution">
    <text evidence="4">The sequence shown here is derived from an EMBL/GenBank/DDBJ whole genome shotgun (WGS) entry which is preliminary data.</text>
</comment>
<dbReference type="PANTHER" id="PTHR46429">
    <property type="entry name" value="23S RRNA (GUANOSINE-2'-O-)-METHYLTRANSFERASE RLMB"/>
    <property type="match status" value="1"/>
</dbReference>
<name>A0ABT8T7K4_9BACT</name>
<dbReference type="Pfam" id="PF08032">
    <property type="entry name" value="SpoU_sub_bind"/>
    <property type="match status" value="1"/>
</dbReference>
<feature type="domain" description="RNA 2-O ribose methyltransferase substrate binding" evidence="3">
    <location>
        <begin position="2"/>
        <end position="74"/>
    </location>
</feature>
<gene>
    <name evidence="4" type="primary">rlmB</name>
    <name evidence="4" type="ORF">Q2362_05180</name>
</gene>
<dbReference type="PANTHER" id="PTHR46429:SF1">
    <property type="entry name" value="23S RRNA (GUANOSINE-2'-O-)-METHYLTRANSFERASE RLMB"/>
    <property type="match status" value="1"/>
</dbReference>
<protein>
    <submittedName>
        <fullName evidence="4">23S rRNA (Guanosine(2251)-2'-O)-methyltransferase RlmB</fullName>
    </submittedName>
</protein>